<feature type="transmembrane region" description="Helical" evidence="11">
    <location>
        <begin position="234"/>
        <end position="252"/>
    </location>
</feature>
<keyword evidence="5 12" id="KW-0762">Sugar transport</keyword>
<evidence type="ECO:0000256" key="8">
    <source>
        <dbReference type="ARBA" id="ARBA00023136"/>
    </source>
</evidence>
<dbReference type="GO" id="GO:0022857">
    <property type="term" value="F:transmembrane transporter activity"/>
    <property type="evidence" value="ECO:0007669"/>
    <property type="project" value="InterPro"/>
</dbReference>
<protein>
    <recommendedName>
        <fullName evidence="10">Xylose transport system permease protein XylH</fullName>
    </recommendedName>
</protein>
<dbReference type="PANTHER" id="PTHR32196">
    <property type="entry name" value="ABC TRANSPORTER PERMEASE PROTEIN YPHD-RELATED-RELATED"/>
    <property type="match status" value="1"/>
</dbReference>
<feature type="transmembrane region" description="Helical" evidence="11">
    <location>
        <begin position="132"/>
        <end position="150"/>
    </location>
</feature>
<proteinExistence type="predicted"/>
<feature type="transmembrane region" description="Helical" evidence="11">
    <location>
        <begin position="194"/>
        <end position="213"/>
    </location>
</feature>
<dbReference type="PANTHER" id="PTHR32196:SF32">
    <property type="entry name" value="XYLOSE TRANSPORT SYSTEM PERMEASE PROTEIN XYLH"/>
    <property type="match status" value="1"/>
</dbReference>
<organism evidence="12 13">
    <name type="scientific">Treponema bryantii</name>
    <dbReference type="NCBI Taxonomy" id="163"/>
    <lineage>
        <taxon>Bacteria</taxon>
        <taxon>Pseudomonadati</taxon>
        <taxon>Spirochaetota</taxon>
        <taxon>Spirochaetia</taxon>
        <taxon>Spirochaetales</taxon>
        <taxon>Treponemataceae</taxon>
        <taxon>Treponema</taxon>
    </lineage>
</organism>
<dbReference type="AlphaFoldDB" id="A0A1H9E902"/>
<name>A0A1H9E902_9SPIR</name>
<dbReference type="GO" id="GO:0005886">
    <property type="term" value="C:plasma membrane"/>
    <property type="evidence" value="ECO:0007669"/>
    <property type="project" value="UniProtKB-SubCell"/>
</dbReference>
<dbReference type="eggNOG" id="COG4214">
    <property type="taxonomic scope" value="Bacteria"/>
</dbReference>
<feature type="transmembrane region" description="Helical" evidence="11">
    <location>
        <begin position="102"/>
        <end position="125"/>
    </location>
</feature>
<evidence type="ECO:0000256" key="9">
    <source>
        <dbReference type="ARBA" id="ARBA00035611"/>
    </source>
</evidence>
<evidence type="ECO:0000256" key="1">
    <source>
        <dbReference type="ARBA" id="ARBA00004651"/>
    </source>
</evidence>
<gene>
    <name evidence="12" type="ORF">SAMN04487977_10370</name>
</gene>
<evidence type="ECO:0000256" key="11">
    <source>
        <dbReference type="SAM" id="Phobius"/>
    </source>
</evidence>
<evidence type="ECO:0000256" key="6">
    <source>
        <dbReference type="ARBA" id="ARBA00022692"/>
    </source>
</evidence>
<reference evidence="12 13" key="1">
    <citation type="submission" date="2016-10" db="EMBL/GenBank/DDBJ databases">
        <authorList>
            <person name="de Groot N.N."/>
        </authorList>
    </citation>
    <scope>NUCLEOTIDE SEQUENCE [LARGE SCALE GENOMIC DNA]</scope>
    <source>
        <strain evidence="12 13">B25</strain>
    </source>
</reference>
<accession>A0A1H9E902</accession>
<feature type="transmembrane region" description="Helical" evidence="11">
    <location>
        <begin position="305"/>
        <end position="326"/>
    </location>
</feature>
<keyword evidence="3" id="KW-1003">Cell membrane</keyword>
<comment type="subcellular location">
    <subcellularLocation>
        <location evidence="1">Cell membrane</location>
        <topology evidence="1">Multi-pass membrane protein</topology>
    </subcellularLocation>
</comment>
<dbReference type="OrthoDB" id="368246at2"/>
<dbReference type="InterPro" id="IPR001851">
    <property type="entry name" value="ABC_transp_permease"/>
</dbReference>
<feature type="transmembrane region" description="Helical" evidence="11">
    <location>
        <begin position="258"/>
        <end position="275"/>
    </location>
</feature>
<keyword evidence="7 11" id="KW-1133">Transmembrane helix</keyword>
<dbReference type="NCBIfam" id="NF040906">
    <property type="entry name" value="GguB"/>
    <property type="match status" value="1"/>
</dbReference>
<dbReference type="Pfam" id="PF02653">
    <property type="entry name" value="BPD_transp_2"/>
    <property type="match status" value="2"/>
</dbReference>
<evidence type="ECO:0000313" key="13">
    <source>
        <dbReference type="Proteomes" id="UP000182360"/>
    </source>
</evidence>
<keyword evidence="2" id="KW-0813">Transport</keyword>
<evidence type="ECO:0000313" key="12">
    <source>
        <dbReference type="EMBL" id="SEQ22151.1"/>
    </source>
</evidence>
<evidence type="ECO:0000256" key="2">
    <source>
        <dbReference type="ARBA" id="ARBA00022448"/>
    </source>
</evidence>
<keyword evidence="8 11" id="KW-0472">Membrane</keyword>
<dbReference type="CDD" id="cd06579">
    <property type="entry name" value="TM_PBP1_transp_AraH_like"/>
    <property type="match status" value="1"/>
</dbReference>
<dbReference type="EMBL" id="FOFU01000003">
    <property type="protein sequence ID" value="SEQ22151.1"/>
    <property type="molecule type" value="Genomic_DNA"/>
</dbReference>
<evidence type="ECO:0000256" key="4">
    <source>
        <dbReference type="ARBA" id="ARBA00022519"/>
    </source>
</evidence>
<keyword evidence="13" id="KW-1185">Reference proteome</keyword>
<dbReference type="STRING" id="163.SAMN04487775_10566"/>
<feature type="transmembrane region" description="Helical" evidence="11">
    <location>
        <begin position="52"/>
        <end position="71"/>
    </location>
</feature>
<evidence type="ECO:0000256" key="5">
    <source>
        <dbReference type="ARBA" id="ARBA00022597"/>
    </source>
</evidence>
<comment type="function">
    <text evidence="9">Part of the binding-protein-dependent transport system for D-xylose. Probably responsible for the translocation of the substrate across the membrane.</text>
</comment>
<keyword evidence="6 11" id="KW-0812">Transmembrane</keyword>
<evidence type="ECO:0000256" key="10">
    <source>
        <dbReference type="ARBA" id="ARBA00035686"/>
    </source>
</evidence>
<keyword evidence="4" id="KW-0997">Cell inner membrane</keyword>
<dbReference type="Proteomes" id="UP000182360">
    <property type="component" value="Unassembled WGS sequence"/>
</dbReference>
<feature type="transmembrane region" description="Helical" evidence="11">
    <location>
        <begin position="21"/>
        <end position="40"/>
    </location>
</feature>
<dbReference type="RefSeq" id="WP_074642113.1">
    <property type="nucleotide sequence ID" value="NZ_AP025286.1"/>
</dbReference>
<evidence type="ECO:0000256" key="7">
    <source>
        <dbReference type="ARBA" id="ARBA00022989"/>
    </source>
</evidence>
<feature type="transmembrane region" description="Helical" evidence="11">
    <location>
        <begin position="78"/>
        <end position="96"/>
    </location>
</feature>
<sequence length="413" mass="44391">MENKARVSNKLKSVLKGNTMIFILVGVMLLFEILIRISGHGSLFAPANITNIIRQNAYVAILATGMLLCILTGGNIDLSVGSVVALVGALAGVFIVNLGMPIWLAICLCLLMGTLIGAFHGFFIAYIHIPPFITTLAGMLLWRGVATIILDGKPIAPFPQKYLNLFESFIPSPSDETMEKFGELDLFDEWVDKYTLMVTLIITLVCILAFVIMEIISRRKKIKNNYTVSSTGSFVSKLVILSIVILILGQFLARDRGLPVVLILMGVIIAVYSYFTQNTVPGRYLYAIGGNAKAAKLSGVNTDNVMFFAYTNMGFISAVAALVTIARLNSAQPTAGQNYEMDAIASCFIGGASAYGGTGTVSGAVIGAIFMGVLNNGMSILGVDMNWQRAVKGLVLLGAVIFDVVSKRKKTSK</sequence>
<evidence type="ECO:0000256" key="3">
    <source>
        <dbReference type="ARBA" id="ARBA00022475"/>
    </source>
</evidence>